<dbReference type="Proteomes" id="UP000293925">
    <property type="component" value="Unassembled WGS sequence"/>
</dbReference>
<dbReference type="AlphaFoldDB" id="A0A4R0PKM3"/>
<dbReference type="OrthoDB" id="212459at2"/>
<protein>
    <submittedName>
        <fullName evidence="1">Uncharacterized protein</fullName>
    </submittedName>
</protein>
<evidence type="ECO:0000313" key="1">
    <source>
        <dbReference type="EMBL" id="TCD16975.1"/>
    </source>
</evidence>
<proteinExistence type="predicted"/>
<dbReference type="RefSeq" id="WP_131534546.1">
    <property type="nucleotide sequence ID" value="NZ_SJSO01000034.1"/>
</dbReference>
<comment type="caution">
    <text evidence="1">The sequence shown here is derived from an EMBL/GenBank/DDBJ whole genome shotgun (WGS) entry which is preliminary data.</text>
</comment>
<keyword evidence="2" id="KW-1185">Reference proteome</keyword>
<sequence>MIPHKIKALFKFIDFLESKKTELIEKYIPLCDEISKLDIRRNELKPDKNYIDKLQYNDLQNEIHNKFEPIIENIYNPITEKLKELEIWSGDNAFSSIWNNNISSISEIKREFSSKDVTEIIRYKQLYLSFRSETNSSFLCLSLIFHVLDEILKELFDFFKNTKTNEFDSFETKTIEVDSIEEAVKSLQENRGKNIKLSIPTKTLFKNSNERNIPTNLINVKNEIIMGDKFENIQNSTIYNRSTFTEAFNTIKTNYNEESAQALEIVKFLVEKSENKEAGELFDSFNEEVSKEKPKTSVLKSLWEGLTKIVPMITETVGLVDKIMPLIHH</sequence>
<gene>
    <name evidence="1" type="ORF">EZ456_23795</name>
</gene>
<reference evidence="1 2" key="1">
    <citation type="submission" date="2019-02" db="EMBL/GenBank/DDBJ databases">
        <title>Pedobacter sp. RP-3-21 sp. nov., isolated from Arctic soil.</title>
        <authorList>
            <person name="Dahal R.H."/>
        </authorList>
    </citation>
    <scope>NUCLEOTIDE SEQUENCE [LARGE SCALE GENOMIC DNA]</scope>
    <source>
        <strain evidence="1 2">RP-3-21</strain>
    </source>
</reference>
<name>A0A4R0PKM3_9SPHI</name>
<dbReference type="EMBL" id="SJSO01000034">
    <property type="protein sequence ID" value="TCD16975.1"/>
    <property type="molecule type" value="Genomic_DNA"/>
</dbReference>
<organism evidence="1 2">
    <name type="scientific">Pedobacter psychrodurus</name>
    <dbReference type="NCBI Taxonomy" id="2530456"/>
    <lineage>
        <taxon>Bacteria</taxon>
        <taxon>Pseudomonadati</taxon>
        <taxon>Bacteroidota</taxon>
        <taxon>Sphingobacteriia</taxon>
        <taxon>Sphingobacteriales</taxon>
        <taxon>Sphingobacteriaceae</taxon>
        <taxon>Pedobacter</taxon>
    </lineage>
</organism>
<evidence type="ECO:0000313" key="2">
    <source>
        <dbReference type="Proteomes" id="UP000293925"/>
    </source>
</evidence>
<accession>A0A4R0PKM3</accession>